<evidence type="ECO:0000256" key="5">
    <source>
        <dbReference type="PROSITE-ProRule" id="PRU00502"/>
    </source>
</evidence>
<evidence type="ECO:0000256" key="3">
    <source>
        <dbReference type="ARBA" id="ARBA00022771"/>
    </source>
</evidence>
<dbReference type="PROSITE" id="PS00972">
    <property type="entry name" value="USP_1"/>
    <property type="match status" value="1"/>
</dbReference>
<dbReference type="GO" id="GO:0008270">
    <property type="term" value="F:zinc ion binding"/>
    <property type="evidence" value="ECO:0007669"/>
    <property type="project" value="UniProtKB-KW"/>
</dbReference>
<name>A0A913XHE4_EXADI</name>
<feature type="domain" description="USP" evidence="8">
    <location>
        <begin position="145"/>
        <end position="474"/>
    </location>
</feature>
<dbReference type="PROSITE" id="PS50271">
    <property type="entry name" value="ZF_UBP"/>
    <property type="match status" value="1"/>
</dbReference>
<dbReference type="PANTHER" id="PTHR21646:SF19">
    <property type="entry name" value="UBIQUITIN CARBOXYL-TERMINAL HYDROLASE 3"/>
    <property type="match status" value="1"/>
</dbReference>
<comment type="similarity">
    <text evidence="6">Belongs to the peptidase C19 family.</text>
</comment>
<dbReference type="InterPro" id="IPR001394">
    <property type="entry name" value="Peptidase_C19_UCH"/>
</dbReference>
<dbReference type="InterPro" id="IPR038765">
    <property type="entry name" value="Papain-like_cys_pep_sf"/>
</dbReference>
<dbReference type="PANTHER" id="PTHR21646">
    <property type="entry name" value="UBIQUITIN CARBOXYL-TERMINAL HYDROLASE"/>
    <property type="match status" value="1"/>
</dbReference>
<dbReference type="Pfam" id="PF02148">
    <property type="entry name" value="zf-UBP"/>
    <property type="match status" value="1"/>
</dbReference>
<dbReference type="OMA" id="KYWVKYL"/>
<keyword evidence="11" id="KW-1185">Reference proteome</keyword>
<dbReference type="InterPro" id="IPR018200">
    <property type="entry name" value="USP_CS"/>
</dbReference>
<comment type="catalytic activity">
    <reaction evidence="1 6">
        <text>Thiol-dependent hydrolysis of ester, thioester, amide, peptide and isopeptide bonds formed by the C-terminal Gly of ubiquitin (a 76-residue protein attached to proteins as an intracellular targeting signal).</text>
        <dbReference type="EC" id="3.4.19.12"/>
    </reaction>
</comment>
<dbReference type="SUPFAM" id="SSF57850">
    <property type="entry name" value="RING/U-box"/>
    <property type="match status" value="1"/>
</dbReference>
<dbReference type="SMART" id="SM00290">
    <property type="entry name" value="ZnF_UBP"/>
    <property type="match status" value="1"/>
</dbReference>
<keyword evidence="6" id="KW-0645">Protease</keyword>
<reference evidence="10" key="1">
    <citation type="submission" date="2022-11" db="UniProtKB">
        <authorList>
            <consortium name="EnsemblMetazoa"/>
        </authorList>
    </citation>
    <scope>IDENTIFICATION</scope>
</reference>
<feature type="domain" description="UBP-type" evidence="9">
    <location>
        <begin position="1"/>
        <end position="106"/>
    </location>
</feature>
<evidence type="ECO:0000256" key="2">
    <source>
        <dbReference type="ARBA" id="ARBA00022723"/>
    </source>
</evidence>
<dbReference type="PROSITE" id="PS50235">
    <property type="entry name" value="USP_3"/>
    <property type="match status" value="1"/>
</dbReference>
<dbReference type="Proteomes" id="UP000887567">
    <property type="component" value="Unplaced"/>
</dbReference>
<evidence type="ECO:0000259" key="9">
    <source>
        <dbReference type="PROSITE" id="PS50271"/>
    </source>
</evidence>
<dbReference type="KEGG" id="epa:110243088"/>
<dbReference type="OrthoDB" id="21192at2759"/>
<dbReference type="GO" id="GO:0004843">
    <property type="term" value="F:cysteine-type deubiquitinase activity"/>
    <property type="evidence" value="ECO:0007669"/>
    <property type="project" value="UniProtKB-UniRule"/>
</dbReference>
<sequence>MECSHVNDSVKIGPQLIRTIRTEKSSHWTCSVCRSSKSSWICLRCGAINCGRYVNAHAKAHHEKNSHHCLCLDQSLAAFCYSCDEFIINDNKSGDIQKIREMILEHQNSPRKRKIQADDECKHHGKSRKHPEVDQENVGRVKQLPGLRNLGNTCFMNAILQSLSNIQPFSCYFKDLPAFELRSENSLKKMPYFTRSRKPDEGCLVEELRKVLCALWQGGGVSHSPDSLFHVVWKVVPRFRGYQQQDAHEFMHYLLDRVHTELILSQKACFGKETIVTGIFGGILQSEVTCLTCMTESKTQDPFLDLSLEIPPAYQTRKGKSKENPCKIQDCMTHFAELENLAESELYMCPNCNLKQKSTKKFWIKRLPNVLCLQLKRFRFQSFLRTKLETYVQFPMRGLDMSPYVLQDKDARKPILYDLAAVVVHHGSGVSAGHYTTFACHDGSWYNFNDSSVTRTDEDHVLKCKGYIFFYTRRQPNMSVIEKLRGQNPICR</sequence>
<dbReference type="Gene3D" id="3.90.70.10">
    <property type="entry name" value="Cysteine proteinases"/>
    <property type="match status" value="1"/>
</dbReference>
<evidence type="ECO:0000256" key="1">
    <source>
        <dbReference type="ARBA" id="ARBA00000707"/>
    </source>
</evidence>
<evidence type="ECO:0000256" key="7">
    <source>
        <dbReference type="SAM" id="MobiDB-lite"/>
    </source>
</evidence>
<evidence type="ECO:0000313" key="11">
    <source>
        <dbReference type="Proteomes" id="UP000887567"/>
    </source>
</evidence>
<dbReference type="GO" id="GO:0016579">
    <property type="term" value="P:protein deubiquitination"/>
    <property type="evidence" value="ECO:0007669"/>
    <property type="project" value="InterPro"/>
</dbReference>
<dbReference type="Pfam" id="PF00443">
    <property type="entry name" value="UCH"/>
    <property type="match status" value="1"/>
</dbReference>
<protein>
    <recommendedName>
        <fullName evidence="6">Ubiquitin carboxyl-terminal hydrolase</fullName>
        <ecNumber evidence="6">3.4.19.12</ecNumber>
    </recommendedName>
</protein>
<keyword evidence="4" id="KW-0862">Zinc</keyword>
<dbReference type="Gene3D" id="3.30.40.10">
    <property type="entry name" value="Zinc/RING finger domain, C3HC4 (zinc finger)"/>
    <property type="match status" value="1"/>
</dbReference>
<keyword evidence="3 5" id="KW-0863">Zinc-finger</keyword>
<dbReference type="EnsemblMetazoa" id="XM_021049151.2">
    <property type="protein sequence ID" value="XP_020904810.1"/>
    <property type="gene ID" value="LOC110243088"/>
</dbReference>
<dbReference type="InterPro" id="IPR050185">
    <property type="entry name" value="Ub_carboxyl-term_hydrolase"/>
</dbReference>
<accession>A0A913XHE4</accession>
<organism evidence="10 11">
    <name type="scientific">Exaiptasia diaphana</name>
    <name type="common">Tropical sea anemone</name>
    <name type="synonym">Aiptasia pulchella</name>
    <dbReference type="NCBI Taxonomy" id="2652724"/>
    <lineage>
        <taxon>Eukaryota</taxon>
        <taxon>Metazoa</taxon>
        <taxon>Cnidaria</taxon>
        <taxon>Anthozoa</taxon>
        <taxon>Hexacorallia</taxon>
        <taxon>Actiniaria</taxon>
        <taxon>Aiptasiidae</taxon>
        <taxon>Exaiptasia</taxon>
    </lineage>
</organism>
<feature type="region of interest" description="Disordered" evidence="7">
    <location>
        <begin position="107"/>
        <end position="135"/>
    </location>
</feature>
<dbReference type="RefSeq" id="XP_020904810.1">
    <property type="nucleotide sequence ID" value="XM_021049151.2"/>
</dbReference>
<dbReference type="AlphaFoldDB" id="A0A913XHE4"/>
<keyword evidence="2" id="KW-0479">Metal-binding</keyword>
<keyword evidence="6" id="KW-0788">Thiol protease</keyword>
<keyword evidence="6" id="KW-0833">Ubl conjugation pathway</keyword>
<dbReference type="GO" id="GO:0006508">
    <property type="term" value="P:proteolysis"/>
    <property type="evidence" value="ECO:0007669"/>
    <property type="project" value="UniProtKB-KW"/>
</dbReference>
<evidence type="ECO:0000256" key="6">
    <source>
        <dbReference type="RuleBase" id="RU366025"/>
    </source>
</evidence>
<dbReference type="InterPro" id="IPR013083">
    <property type="entry name" value="Znf_RING/FYVE/PHD"/>
</dbReference>
<keyword evidence="6" id="KW-0378">Hydrolase</keyword>
<dbReference type="EC" id="3.4.19.12" evidence="6"/>
<evidence type="ECO:0000259" key="8">
    <source>
        <dbReference type="PROSITE" id="PS50235"/>
    </source>
</evidence>
<dbReference type="InterPro" id="IPR028889">
    <property type="entry name" value="USP"/>
</dbReference>
<proteinExistence type="inferred from homology"/>
<dbReference type="InterPro" id="IPR001607">
    <property type="entry name" value="Znf_UBP"/>
</dbReference>
<dbReference type="GeneID" id="110243088"/>
<dbReference type="SUPFAM" id="SSF54001">
    <property type="entry name" value="Cysteine proteinases"/>
    <property type="match status" value="1"/>
</dbReference>
<evidence type="ECO:0000313" key="10">
    <source>
        <dbReference type="EnsemblMetazoa" id="XP_020904810.1"/>
    </source>
</evidence>
<evidence type="ECO:0000256" key="4">
    <source>
        <dbReference type="ARBA" id="ARBA00022833"/>
    </source>
</evidence>
<dbReference type="PROSITE" id="PS00973">
    <property type="entry name" value="USP_2"/>
    <property type="match status" value="1"/>
</dbReference>